<proteinExistence type="predicted"/>
<evidence type="ECO:0000313" key="2">
    <source>
        <dbReference type="EMBL" id="MDF9748360.1"/>
    </source>
</evidence>
<accession>A0A9Q4L1J4</accession>
<evidence type="ECO:0000313" key="3">
    <source>
        <dbReference type="Proteomes" id="UP001154061"/>
    </source>
</evidence>
<organism evidence="2 3">
    <name type="scientific">Natrinema salsiterrestre</name>
    <dbReference type="NCBI Taxonomy" id="2950540"/>
    <lineage>
        <taxon>Archaea</taxon>
        <taxon>Methanobacteriati</taxon>
        <taxon>Methanobacteriota</taxon>
        <taxon>Stenosarchaea group</taxon>
        <taxon>Halobacteria</taxon>
        <taxon>Halobacteriales</taxon>
        <taxon>Natrialbaceae</taxon>
        <taxon>Natrinema</taxon>
    </lineage>
</organism>
<dbReference type="AlphaFoldDB" id="A0A9Q4L1J4"/>
<gene>
    <name evidence="2" type="ORF">NDI89_22615</name>
</gene>
<dbReference type="EMBL" id="JAMQOT010000015">
    <property type="protein sequence ID" value="MDF9748360.1"/>
    <property type="molecule type" value="Genomic_DNA"/>
</dbReference>
<sequence>MPLRTETYDLDEEVQRLEDKIAELDDVLEDIEDDNPVAQRFENERVGLETTLEGVRWARDEAFEADYAPQWDEDADTITLGGLTAGEFGSIEDDIADGSGQGAVRIYQVARGTVDAPYVDDGMDDDQQIGAVSQLPLAYTKWAQTRIDELTGVGGNGETSYSELYAEMQATASDRT</sequence>
<reference evidence="2" key="1">
    <citation type="submission" date="2022-06" db="EMBL/GenBank/DDBJ databases">
        <title>Natrinema sp. a new haloarchaeum isolate from saline soil.</title>
        <authorList>
            <person name="Strakova D."/>
            <person name="Galisteo C."/>
            <person name="Sanchez-Porro C."/>
            <person name="Ventosa A."/>
        </authorList>
    </citation>
    <scope>NUCLEOTIDE SEQUENCE</scope>
    <source>
        <strain evidence="2">S1CR25-10</strain>
    </source>
</reference>
<dbReference type="Proteomes" id="UP001154061">
    <property type="component" value="Unassembled WGS sequence"/>
</dbReference>
<comment type="caution">
    <text evidence="2">The sequence shown here is derived from an EMBL/GenBank/DDBJ whole genome shotgun (WGS) entry which is preliminary data.</text>
</comment>
<keyword evidence="1" id="KW-0175">Coiled coil</keyword>
<keyword evidence="3" id="KW-1185">Reference proteome</keyword>
<feature type="coiled-coil region" evidence="1">
    <location>
        <begin position="7"/>
        <end position="34"/>
    </location>
</feature>
<name>A0A9Q4L1J4_9EURY</name>
<protein>
    <submittedName>
        <fullName evidence="2">Uncharacterized protein</fullName>
    </submittedName>
</protein>
<evidence type="ECO:0000256" key="1">
    <source>
        <dbReference type="SAM" id="Coils"/>
    </source>
</evidence>
<dbReference type="RefSeq" id="WP_277524997.1">
    <property type="nucleotide sequence ID" value="NZ_JAMQOT010000015.1"/>
</dbReference>